<dbReference type="GO" id="GO:0055085">
    <property type="term" value="P:transmembrane transport"/>
    <property type="evidence" value="ECO:0007669"/>
    <property type="project" value="InterPro"/>
</dbReference>
<feature type="transmembrane region" description="Helical" evidence="12">
    <location>
        <begin position="15"/>
        <end position="36"/>
    </location>
</feature>
<keyword evidence="8" id="KW-0496">Mitochondrion</keyword>
<comment type="subcellular location">
    <subcellularLocation>
        <location evidence="1">Mitochondrion inner membrane</location>
        <topology evidence="1">Multi-pass membrane protein</topology>
    </subcellularLocation>
</comment>
<keyword evidence="14" id="KW-1185">Reference proteome</keyword>
<dbReference type="AlphaFoldDB" id="A0A292PNY2"/>
<organism evidence="13 14">
    <name type="scientific">Tuber aestivum</name>
    <name type="common">summer truffle</name>
    <dbReference type="NCBI Taxonomy" id="59557"/>
    <lineage>
        <taxon>Eukaryota</taxon>
        <taxon>Fungi</taxon>
        <taxon>Dikarya</taxon>
        <taxon>Ascomycota</taxon>
        <taxon>Pezizomycotina</taxon>
        <taxon>Pezizomycetes</taxon>
        <taxon>Pezizales</taxon>
        <taxon>Tuberaceae</taxon>
        <taxon>Tuber</taxon>
    </lineage>
</organism>
<proteinExistence type="inferred from homology"/>
<reference evidence="13" key="1">
    <citation type="submission" date="2015-10" db="EMBL/GenBank/DDBJ databases">
        <authorList>
            <person name="Regsiter A."/>
            <person name="william w."/>
        </authorList>
    </citation>
    <scope>NUCLEOTIDE SEQUENCE</scope>
    <source>
        <strain evidence="13">Montdore</strain>
    </source>
</reference>
<keyword evidence="5" id="KW-0677">Repeat</keyword>
<feature type="repeat" description="Solcar" evidence="10">
    <location>
        <begin position="202"/>
        <end position="281"/>
    </location>
</feature>
<dbReference type="SUPFAM" id="SSF103506">
    <property type="entry name" value="Mitochondrial carrier"/>
    <property type="match status" value="1"/>
</dbReference>
<dbReference type="InterPro" id="IPR002067">
    <property type="entry name" value="MCP"/>
</dbReference>
<keyword evidence="7 12" id="KW-1133">Transmembrane helix</keyword>
<keyword evidence="3 11" id="KW-0813">Transport</keyword>
<evidence type="ECO:0000256" key="7">
    <source>
        <dbReference type="ARBA" id="ARBA00022989"/>
    </source>
</evidence>
<evidence type="ECO:0000256" key="5">
    <source>
        <dbReference type="ARBA" id="ARBA00022737"/>
    </source>
</evidence>
<gene>
    <name evidence="13" type="ORF">GSTUAT00007675001</name>
</gene>
<evidence type="ECO:0000313" key="13">
    <source>
        <dbReference type="EMBL" id="CUS08197.1"/>
    </source>
</evidence>
<evidence type="ECO:0000256" key="8">
    <source>
        <dbReference type="ARBA" id="ARBA00023128"/>
    </source>
</evidence>
<dbReference type="Proteomes" id="UP001412239">
    <property type="component" value="Unassembled WGS sequence"/>
</dbReference>
<evidence type="ECO:0000256" key="1">
    <source>
        <dbReference type="ARBA" id="ARBA00004448"/>
    </source>
</evidence>
<feature type="repeat" description="Solcar" evidence="10">
    <location>
        <begin position="102"/>
        <end position="189"/>
    </location>
</feature>
<dbReference type="GO" id="GO:0005743">
    <property type="term" value="C:mitochondrial inner membrane"/>
    <property type="evidence" value="ECO:0007669"/>
    <property type="project" value="UniProtKB-SubCell"/>
</dbReference>
<comment type="similarity">
    <text evidence="2 11">Belongs to the mitochondrial carrier (TC 2.A.29) family.</text>
</comment>
<dbReference type="PROSITE" id="PS50920">
    <property type="entry name" value="SOLCAR"/>
    <property type="match status" value="3"/>
</dbReference>
<dbReference type="EMBL" id="LN891143">
    <property type="protein sequence ID" value="CUS08197.1"/>
    <property type="molecule type" value="Genomic_DNA"/>
</dbReference>
<evidence type="ECO:0000313" key="14">
    <source>
        <dbReference type="Proteomes" id="UP001412239"/>
    </source>
</evidence>
<dbReference type="Gene3D" id="1.50.40.10">
    <property type="entry name" value="Mitochondrial carrier domain"/>
    <property type="match status" value="1"/>
</dbReference>
<evidence type="ECO:0000256" key="4">
    <source>
        <dbReference type="ARBA" id="ARBA00022692"/>
    </source>
</evidence>
<sequence>MGSNSPSQSFLASPYLSSLIAGGFAGTAVDLSLYPLDTLKTRLQSSGGFFANGGWSGVYKGVGSVIAGSAPGAALFFVTYEATKSALARSRQFYGRDTAGAVAVGDHMLAASLGEIAACTVRVPTEVVKQRAQASQFSSSWTALRNIFTSNRGPGRVWMELYRGWGITIMREIPFTVIQFPLWEAMKRWRSVRKVGKVNVGESALFGSLSGCVAAAATTPLDVLKTRLMLGKKREPALSILRNMVKEEGARGLFRGIGPRIIWISVGGAIFLGAWDFAKGALENL</sequence>
<evidence type="ECO:0000256" key="10">
    <source>
        <dbReference type="PROSITE-ProRule" id="PRU00282"/>
    </source>
</evidence>
<evidence type="ECO:0000256" key="12">
    <source>
        <dbReference type="SAM" id="Phobius"/>
    </source>
</evidence>
<dbReference type="InterPro" id="IPR023395">
    <property type="entry name" value="MCP_dom_sf"/>
</dbReference>
<keyword evidence="9 10" id="KW-0472">Membrane</keyword>
<protein>
    <recommendedName>
        <fullName evidence="15">Mitochondrial carrier</fullName>
    </recommendedName>
</protein>
<dbReference type="InterPro" id="IPR018108">
    <property type="entry name" value="MCP_transmembrane"/>
</dbReference>
<dbReference type="FunFam" id="1.50.40.10:FF:000018">
    <property type="entry name" value="S-adenosylmethionine mitochondrial carrier protein-like"/>
    <property type="match status" value="1"/>
</dbReference>
<dbReference type="Pfam" id="PF00153">
    <property type="entry name" value="Mito_carr"/>
    <property type="match status" value="3"/>
</dbReference>
<accession>A0A292PNY2</accession>
<evidence type="ECO:0000256" key="9">
    <source>
        <dbReference type="ARBA" id="ARBA00023136"/>
    </source>
</evidence>
<keyword evidence="4 10" id="KW-0812">Transmembrane</keyword>
<evidence type="ECO:0000256" key="6">
    <source>
        <dbReference type="ARBA" id="ARBA00022792"/>
    </source>
</evidence>
<keyword evidence="6" id="KW-0999">Mitochondrion inner membrane</keyword>
<dbReference type="PANTHER" id="PTHR45667">
    <property type="entry name" value="S-ADENOSYLMETHIONINE MITOCHONDRIAL CARRIER PROTEIN"/>
    <property type="match status" value="1"/>
</dbReference>
<evidence type="ECO:0000256" key="11">
    <source>
        <dbReference type="RuleBase" id="RU000488"/>
    </source>
</evidence>
<feature type="repeat" description="Solcar" evidence="10">
    <location>
        <begin position="13"/>
        <end position="86"/>
    </location>
</feature>
<evidence type="ECO:0000256" key="3">
    <source>
        <dbReference type="ARBA" id="ARBA00022448"/>
    </source>
</evidence>
<evidence type="ECO:0000256" key="2">
    <source>
        <dbReference type="ARBA" id="ARBA00006375"/>
    </source>
</evidence>
<name>A0A292PNY2_9PEZI</name>
<evidence type="ECO:0008006" key="15">
    <source>
        <dbReference type="Google" id="ProtNLM"/>
    </source>
</evidence>
<dbReference type="PRINTS" id="PR00926">
    <property type="entry name" value="MITOCARRIER"/>
</dbReference>
<feature type="transmembrane region" description="Helical" evidence="12">
    <location>
        <begin position="261"/>
        <end position="278"/>
    </location>
</feature>